<name>A0AC34R1Y6_9BILA</name>
<accession>A0AC34R1Y6</accession>
<sequence>MPKIKKTPIIETPEIVRPSRAAKNKFNERLGLGLHAASPPRETTRPRRKRRAIRRFSSDDLPKLLNPKLDDEGENHSEDDGGYDENSMFEQSKEVSEGEEPMEGVENEQKEAQQPVENVEEEPAGSDNKILVYMDHDLTPVAAHLVHLNDFKEMSDYKTYHSHRFMCDICCTSCSDYQDYVKHVAGHGEIHAICALCQLPETPYSLNA</sequence>
<proteinExistence type="predicted"/>
<dbReference type="Proteomes" id="UP000887576">
    <property type="component" value="Unplaced"/>
</dbReference>
<reference evidence="2" key="1">
    <citation type="submission" date="2022-11" db="UniProtKB">
        <authorList>
            <consortium name="WormBaseParasite"/>
        </authorList>
    </citation>
    <scope>IDENTIFICATION</scope>
</reference>
<dbReference type="WBParaSite" id="JU765_v2.g2563.t1">
    <property type="protein sequence ID" value="JU765_v2.g2563.t1"/>
    <property type="gene ID" value="JU765_v2.g2563"/>
</dbReference>
<evidence type="ECO:0000313" key="2">
    <source>
        <dbReference type="WBParaSite" id="JU765_v2.g2563.t1"/>
    </source>
</evidence>
<organism evidence="1 2">
    <name type="scientific">Panagrolaimus sp. JU765</name>
    <dbReference type="NCBI Taxonomy" id="591449"/>
    <lineage>
        <taxon>Eukaryota</taxon>
        <taxon>Metazoa</taxon>
        <taxon>Ecdysozoa</taxon>
        <taxon>Nematoda</taxon>
        <taxon>Chromadorea</taxon>
        <taxon>Rhabditida</taxon>
        <taxon>Tylenchina</taxon>
        <taxon>Panagrolaimomorpha</taxon>
        <taxon>Panagrolaimoidea</taxon>
        <taxon>Panagrolaimidae</taxon>
        <taxon>Panagrolaimus</taxon>
    </lineage>
</organism>
<evidence type="ECO:0000313" key="1">
    <source>
        <dbReference type="Proteomes" id="UP000887576"/>
    </source>
</evidence>
<protein>
    <submittedName>
        <fullName evidence="2">C2H2-type domain-containing protein</fullName>
    </submittedName>
</protein>